<accession>A0A8H9Z3F2</accession>
<gene>
    <name evidence="3" type="ORF">HU722_0014755</name>
    <name evidence="2" type="ORF">HU722_43625</name>
</gene>
<evidence type="ECO:0000256" key="1">
    <source>
        <dbReference type="SAM" id="Phobius"/>
    </source>
</evidence>
<dbReference type="KEGG" id="ptrt:HU722_0014755"/>
<name>A0A8H9Z3F2_9PSED</name>
<sequence>MTERALPLIRDRKSKRPHLWMLCLPFLWQVAAVPWANSIDYAPLGLPFPMVWQMLGVIFSSIVFAVIFHLDRRAGVEDEEQAFLLAQTHSNVE</sequence>
<evidence type="ECO:0000313" key="3">
    <source>
        <dbReference type="EMBL" id="QXH81303.1"/>
    </source>
</evidence>
<dbReference type="Proteomes" id="UP000615613">
    <property type="component" value="Chromosome"/>
</dbReference>
<proteinExistence type="predicted"/>
<evidence type="ECO:0000313" key="2">
    <source>
        <dbReference type="EMBL" id="MBC3298438.1"/>
    </source>
</evidence>
<organism evidence="2">
    <name type="scientific">Pseudomonas tritici</name>
    <dbReference type="NCBI Taxonomy" id="2745518"/>
    <lineage>
        <taxon>Bacteria</taxon>
        <taxon>Pseudomonadati</taxon>
        <taxon>Pseudomonadota</taxon>
        <taxon>Gammaproteobacteria</taxon>
        <taxon>Pseudomonadales</taxon>
        <taxon>Pseudomonadaceae</taxon>
        <taxon>Pseudomonas</taxon>
    </lineage>
</organism>
<reference evidence="2" key="1">
    <citation type="journal article" date="2020" name="Microorganisms">
        <title>Reliable Identification of Environmental Pseudomonas Isolates Using the rpoD Gene.</title>
        <authorList>
            <consortium name="The Broad Institute Genome Sequencing Platform"/>
            <person name="Girard L."/>
            <person name="Lood C."/>
            <person name="Rokni-Zadeh H."/>
            <person name="van Noort V."/>
            <person name="Lavigne R."/>
            <person name="De Mot R."/>
        </authorList>
    </citation>
    <scope>NUCLEOTIDE SEQUENCE [LARGE SCALE GENOMIC DNA]</scope>
    <source>
        <strain evidence="2">SWRI145</strain>
    </source>
</reference>
<dbReference type="EMBL" id="CP077084">
    <property type="protein sequence ID" value="QXH81303.1"/>
    <property type="molecule type" value="Genomic_DNA"/>
</dbReference>
<dbReference type="Pfam" id="PF11755">
    <property type="entry name" value="DUF3311"/>
    <property type="match status" value="1"/>
</dbReference>
<keyword evidence="1" id="KW-1133">Transmembrane helix</keyword>
<keyword evidence="1" id="KW-0812">Transmembrane</keyword>
<dbReference type="InterPro" id="IPR021741">
    <property type="entry name" value="DUF3311"/>
</dbReference>
<keyword evidence="1" id="KW-0472">Membrane</keyword>
<evidence type="ECO:0000313" key="4">
    <source>
        <dbReference type="Proteomes" id="UP000615613"/>
    </source>
</evidence>
<reference evidence="3" key="2">
    <citation type="submission" date="2021-06" db="EMBL/GenBank/DDBJ databases">
        <title>Updating the genus Pseudomonas: Description of 43 new species and partition of the Pseudomonas putida group.</title>
        <authorList>
            <person name="Girard L."/>
            <person name="Lood C."/>
            <person name="Vandamme P."/>
            <person name="Rokni-Zadeh H."/>
            <person name="van Noort V."/>
            <person name="Hofte M."/>
            <person name="Lavigne R."/>
            <person name="De Mot R."/>
        </authorList>
    </citation>
    <scope>NUCLEOTIDE SEQUENCE</scope>
    <source>
        <strain evidence="3">SWRI145</strain>
    </source>
</reference>
<keyword evidence="4" id="KW-1185">Reference proteome</keyword>
<dbReference type="AlphaFoldDB" id="A0A8H9Z3F2"/>
<dbReference type="EMBL" id="JABWQF010000045">
    <property type="protein sequence ID" value="MBC3298438.1"/>
    <property type="molecule type" value="Genomic_DNA"/>
</dbReference>
<feature type="transmembrane region" description="Helical" evidence="1">
    <location>
        <begin position="48"/>
        <end position="68"/>
    </location>
</feature>
<protein>
    <submittedName>
        <fullName evidence="2">DUF3311 domain-containing protein</fullName>
    </submittedName>
</protein>
<dbReference type="RefSeq" id="WP_078823999.1">
    <property type="nucleotide sequence ID" value="NZ_CP077084.1"/>
</dbReference>